<keyword evidence="1" id="KW-0732">Signal</keyword>
<name>A0A972JLE6_9GAMM</name>
<evidence type="ECO:0000313" key="2">
    <source>
        <dbReference type="EMBL" id="NMH66099.1"/>
    </source>
</evidence>
<protein>
    <submittedName>
        <fullName evidence="2">Uncharacterized protein</fullName>
    </submittedName>
</protein>
<accession>A0A972JLE6</accession>
<comment type="caution">
    <text evidence="2">The sequence shown here is derived from an EMBL/GenBank/DDBJ whole genome shotgun (WGS) entry which is preliminary data.</text>
</comment>
<reference evidence="2" key="1">
    <citation type="submission" date="2020-04" db="EMBL/GenBank/DDBJ databases">
        <title>Description of Shewanella salipaludis sp. nov., isolated from a salt marsh.</title>
        <authorList>
            <person name="Park S."/>
            <person name="Yoon J.-H."/>
        </authorList>
    </citation>
    <scope>NUCLEOTIDE SEQUENCE</scope>
    <source>
        <strain evidence="2">SHSM-M6</strain>
    </source>
</reference>
<dbReference type="Proteomes" id="UP000737113">
    <property type="component" value="Unassembled WGS sequence"/>
</dbReference>
<evidence type="ECO:0000313" key="3">
    <source>
        <dbReference type="Proteomes" id="UP000737113"/>
    </source>
</evidence>
<gene>
    <name evidence="2" type="ORF">HC757_13105</name>
</gene>
<evidence type="ECO:0000256" key="1">
    <source>
        <dbReference type="SAM" id="SignalP"/>
    </source>
</evidence>
<dbReference type="AlphaFoldDB" id="A0A972JLE6"/>
<feature type="signal peptide" evidence="1">
    <location>
        <begin position="1"/>
        <end position="16"/>
    </location>
</feature>
<feature type="chain" id="PRO_5036733418" evidence="1">
    <location>
        <begin position="17"/>
        <end position="147"/>
    </location>
</feature>
<keyword evidence="3" id="KW-1185">Reference proteome</keyword>
<sequence length="147" mass="16663">MLSVCTALVLATPAAAAPSPLIIDKNVRPKSSNGRINAVHKEIPTMSADLNKVRYGILEGMLETKGFSWVYDGEGEGYILARFDYRGDTNVMRIEYNENYVQLKYQDALGDYVCEKLIEGICYKNGRGYYNYIKNLRKSIAHKIERL</sequence>
<organism evidence="2 3">
    <name type="scientific">Shewanella salipaludis</name>
    <dbReference type="NCBI Taxonomy" id="2723052"/>
    <lineage>
        <taxon>Bacteria</taxon>
        <taxon>Pseudomonadati</taxon>
        <taxon>Pseudomonadota</taxon>
        <taxon>Gammaproteobacteria</taxon>
        <taxon>Alteromonadales</taxon>
        <taxon>Shewanellaceae</taxon>
        <taxon>Shewanella</taxon>
    </lineage>
</organism>
<proteinExistence type="predicted"/>
<dbReference type="EMBL" id="JAAXYH010000009">
    <property type="protein sequence ID" value="NMH66099.1"/>
    <property type="molecule type" value="Genomic_DNA"/>
</dbReference>